<keyword evidence="6" id="KW-1185">Reference proteome</keyword>
<evidence type="ECO:0000313" key="5">
    <source>
        <dbReference type="EMBL" id="TWT52456.1"/>
    </source>
</evidence>
<reference evidence="5 6" key="1">
    <citation type="submission" date="2019-02" db="EMBL/GenBank/DDBJ databases">
        <title>Deep-cultivation of Planctomycetes and their phenomic and genomic characterization uncovers novel biology.</title>
        <authorList>
            <person name="Wiegand S."/>
            <person name="Jogler M."/>
            <person name="Boedeker C."/>
            <person name="Pinto D."/>
            <person name="Vollmers J."/>
            <person name="Rivas-Marin E."/>
            <person name="Kohn T."/>
            <person name="Peeters S.H."/>
            <person name="Heuer A."/>
            <person name="Rast P."/>
            <person name="Oberbeckmann S."/>
            <person name="Bunk B."/>
            <person name="Jeske O."/>
            <person name="Meyerdierks A."/>
            <person name="Storesund J.E."/>
            <person name="Kallscheuer N."/>
            <person name="Luecker S."/>
            <person name="Lage O.M."/>
            <person name="Pohl T."/>
            <person name="Merkel B.J."/>
            <person name="Hornburger P."/>
            <person name="Mueller R.-W."/>
            <person name="Bruemmer F."/>
            <person name="Labrenz M."/>
            <person name="Spormann A.M."/>
            <person name="Op Den Camp H."/>
            <person name="Overmann J."/>
            <person name="Amann R."/>
            <person name="Jetten M.S.M."/>
            <person name="Mascher T."/>
            <person name="Medema M.H."/>
            <person name="Devos D.P."/>
            <person name="Kaster A.-K."/>
            <person name="Ovreas L."/>
            <person name="Rohde M."/>
            <person name="Galperin M.Y."/>
            <person name="Jogler C."/>
        </authorList>
    </citation>
    <scope>NUCLEOTIDE SEQUENCE [LARGE SCALE GENOMIC DNA]</scope>
    <source>
        <strain evidence="5 6">Pla22</strain>
    </source>
</reference>
<name>A0A5C5WNQ1_9BACT</name>
<dbReference type="AlphaFoldDB" id="A0A5C5WNQ1"/>
<comment type="caution">
    <text evidence="5">The sequence shown here is derived from an EMBL/GenBank/DDBJ whole genome shotgun (WGS) entry which is preliminary data.</text>
</comment>
<evidence type="ECO:0000256" key="2">
    <source>
        <dbReference type="ARBA" id="ARBA00022741"/>
    </source>
</evidence>
<dbReference type="InterPro" id="IPR027417">
    <property type="entry name" value="P-loop_NTPase"/>
</dbReference>
<dbReference type="EMBL" id="SJPI01000001">
    <property type="protein sequence ID" value="TWT52456.1"/>
    <property type="molecule type" value="Genomic_DNA"/>
</dbReference>
<dbReference type="PROSITE" id="PS00211">
    <property type="entry name" value="ABC_TRANSPORTER_1"/>
    <property type="match status" value="1"/>
</dbReference>
<dbReference type="RefSeq" id="WP_146512828.1">
    <property type="nucleotide sequence ID" value="NZ_SJPI01000001.1"/>
</dbReference>
<protein>
    <submittedName>
        <fullName evidence="5">Taurine import ATP-binding protein TauB</fullName>
    </submittedName>
</protein>
<dbReference type="PROSITE" id="PS50893">
    <property type="entry name" value="ABC_TRANSPORTER_2"/>
    <property type="match status" value="1"/>
</dbReference>
<evidence type="ECO:0000259" key="4">
    <source>
        <dbReference type="PROSITE" id="PS50893"/>
    </source>
</evidence>
<evidence type="ECO:0000313" key="6">
    <source>
        <dbReference type="Proteomes" id="UP000316598"/>
    </source>
</evidence>
<dbReference type="InterPro" id="IPR050166">
    <property type="entry name" value="ABC_transporter_ATP-bind"/>
</dbReference>
<keyword evidence="3 5" id="KW-0067">ATP-binding</keyword>
<feature type="domain" description="ABC transporter" evidence="4">
    <location>
        <begin position="23"/>
        <end position="252"/>
    </location>
</feature>
<evidence type="ECO:0000256" key="3">
    <source>
        <dbReference type="ARBA" id="ARBA00022840"/>
    </source>
</evidence>
<dbReference type="InterPro" id="IPR003593">
    <property type="entry name" value="AAA+_ATPase"/>
</dbReference>
<accession>A0A5C5WNQ1</accession>
<dbReference type="OrthoDB" id="2151853at2"/>
<dbReference type="Gene3D" id="3.40.50.300">
    <property type="entry name" value="P-loop containing nucleotide triphosphate hydrolases"/>
    <property type="match status" value="1"/>
</dbReference>
<dbReference type="Proteomes" id="UP000316598">
    <property type="component" value="Unassembled WGS sequence"/>
</dbReference>
<evidence type="ECO:0000256" key="1">
    <source>
        <dbReference type="ARBA" id="ARBA00022448"/>
    </source>
</evidence>
<sequence>MPPGSRTNDWQALVKDPVSSSEIKCHSVSVIFDGGMKAVDQVDLTAKAGNVLSLVGPSGCGKTTILRLIAGVQRPTQGSVVIDPPAASQNGEVGFVFQQPALLKWRTAIENVLLPLELMPHSISKRDRVERAEAILEQVGLSNAAHRFPHQLSGGMQMRVSIARALVTRPCLLLLDEPFASLDDMLRNQLGELFLSLWHSQRFTAVMVTHNIAEAVMLSHEIAVMRTGRLEVVIENDLPWPRTDQSRRSLEFGAMYGRVSDALRGSSS</sequence>
<dbReference type="CDD" id="cd03293">
    <property type="entry name" value="ABC_NrtD_SsuB_transporters"/>
    <property type="match status" value="1"/>
</dbReference>
<dbReference type="Pfam" id="PF00005">
    <property type="entry name" value="ABC_tran"/>
    <property type="match status" value="1"/>
</dbReference>
<dbReference type="PANTHER" id="PTHR42788:SF20">
    <property type="entry name" value="ABC TRANSPORTER ATP-BINDING PROTEIN"/>
    <property type="match status" value="1"/>
</dbReference>
<keyword evidence="1" id="KW-0813">Transport</keyword>
<keyword evidence="2" id="KW-0547">Nucleotide-binding</keyword>
<dbReference type="PANTHER" id="PTHR42788">
    <property type="entry name" value="TAURINE IMPORT ATP-BINDING PROTEIN-RELATED"/>
    <property type="match status" value="1"/>
</dbReference>
<dbReference type="SMART" id="SM00382">
    <property type="entry name" value="AAA"/>
    <property type="match status" value="1"/>
</dbReference>
<dbReference type="InterPro" id="IPR003439">
    <property type="entry name" value="ABC_transporter-like_ATP-bd"/>
</dbReference>
<dbReference type="GO" id="GO:0016887">
    <property type="term" value="F:ATP hydrolysis activity"/>
    <property type="evidence" value="ECO:0007669"/>
    <property type="project" value="InterPro"/>
</dbReference>
<dbReference type="InterPro" id="IPR017871">
    <property type="entry name" value="ABC_transporter-like_CS"/>
</dbReference>
<organism evidence="5 6">
    <name type="scientific">Rubripirellula amarantea</name>
    <dbReference type="NCBI Taxonomy" id="2527999"/>
    <lineage>
        <taxon>Bacteria</taxon>
        <taxon>Pseudomonadati</taxon>
        <taxon>Planctomycetota</taxon>
        <taxon>Planctomycetia</taxon>
        <taxon>Pirellulales</taxon>
        <taxon>Pirellulaceae</taxon>
        <taxon>Rubripirellula</taxon>
    </lineage>
</organism>
<proteinExistence type="predicted"/>
<dbReference type="SUPFAM" id="SSF52540">
    <property type="entry name" value="P-loop containing nucleoside triphosphate hydrolases"/>
    <property type="match status" value="1"/>
</dbReference>
<gene>
    <name evidence="5" type="primary">tauB</name>
    <name evidence="5" type="ORF">Pla22_00800</name>
</gene>
<dbReference type="GO" id="GO:0005524">
    <property type="term" value="F:ATP binding"/>
    <property type="evidence" value="ECO:0007669"/>
    <property type="project" value="UniProtKB-KW"/>
</dbReference>